<organism evidence="4 5">
    <name type="scientific">Candida dubliniensis (strain CD36 / ATCC MYA-646 / CBS 7987 / NCPF 3949 / NRRL Y-17841)</name>
    <name type="common">Yeast</name>
    <dbReference type="NCBI Taxonomy" id="573826"/>
    <lineage>
        <taxon>Eukaryota</taxon>
        <taxon>Fungi</taxon>
        <taxon>Dikarya</taxon>
        <taxon>Ascomycota</taxon>
        <taxon>Saccharomycotina</taxon>
        <taxon>Pichiomycetes</taxon>
        <taxon>Debaryomycetaceae</taxon>
        <taxon>Candida/Lodderomyces clade</taxon>
        <taxon>Candida</taxon>
    </lineage>
</organism>
<dbReference type="Pfam" id="PF05291">
    <property type="entry name" value="Bystin"/>
    <property type="match status" value="1"/>
</dbReference>
<accession>B9WJR8</accession>
<dbReference type="eggNOG" id="KOG3871">
    <property type="taxonomic scope" value="Eukaryota"/>
</dbReference>
<dbReference type="VEuPathDB" id="FungiDB:CD36_73370"/>
<evidence type="ECO:0000256" key="1">
    <source>
        <dbReference type="ARBA" id="ARBA00007114"/>
    </source>
</evidence>
<dbReference type="Gene3D" id="1.25.40.480">
    <property type="match status" value="1"/>
</dbReference>
<keyword evidence="5" id="KW-1185">Reference proteome</keyword>
<gene>
    <name evidence="3" type="ordered locus">Cd36_73370</name>
    <name evidence="4" type="ORF">CD36_73370</name>
</gene>
<feature type="region of interest" description="Disordered" evidence="2">
    <location>
        <begin position="181"/>
        <end position="200"/>
    </location>
</feature>
<dbReference type="AlphaFoldDB" id="B9WJR8"/>
<feature type="compositionally biased region" description="Acidic residues" evidence="2">
    <location>
        <begin position="107"/>
        <end position="133"/>
    </location>
</feature>
<evidence type="ECO:0000313" key="3">
    <source>
        <dbReference type="CGD" id="CAL0000164026"/>
    </source>
</evidence>
<dbReference type="GO" id="GO:0030688">
    <property type="term" value="C:preribosome, small subunit precursor"/>
    <property type="evidence" value="ECO:0007669"/>
    <property type="project" value="TreeGrafter"/>
</dbReference>
<proteinExistence type="inferred from homology"/>
<dbReference type="RefSeq" id="XP_002421544.1">
    <property type="nucleotide sequence ID" value="XM_002421499.1"/>
</dbReference>
<dbReference type="GO" id="GO:0005730">
    <property type="term" value="C:nucleolus"/>
    <property type="evidence" value="ECO:0007669"/>
    <property type="project" value="TreeGrafter"/>
</dbReference>
<feature type="compositionally biased region" description="Low complexity" evidence="2">
    <location>
        <begin position="416"/>
        <end position="434"/>
    </location>
</feature>
<name>B9WJR8_CANDC</name>
<evidence type="ECO:0000256" key="2">
    <source>
        <dbReference type="SAM" id="MobiDB-lite"/>
    </source>
</evidence>
<feature type="region of interest" description="Disordered" evidence="2">
    <location>
        <begin position="1"/>
        <end position="133"/>
    </location>
</feature>
<comment type="similarity">
    <text evidence="1">Belongs to the bystin family.</text>
</comment>
<dbReference type="GeneID" id="8049239"/>
<dbReference type="HOGENOM" id="CLU_029727_0_1_1"/>
<dbReference type="GO" id="GO:0006364">
    <property type="term" value="P:rRNA processing"/>
    <property type="evidence" value="ECO:0007669"/>
    <property type="project" value="TreeGrafter"/>
</dbReference>
<dbReference type="GO" id="GO:0005737">
    <property type="term" value="C:cytoplasm"/>
    <property type="evidence" value="ECO:0007669"/>
    <property type="project" value="TreeGrafter"/>
</dbReference>
<dbReference type="Proteomes" id="UP000002605">
    <property type="component" value="Chromosome 7"/>
</dbReference>
<dbReference type="OrthoDB" id="2192561at2759"/>
<sequence length="487" mass="55797">MGKITTSETKTKQRHNPLLKDISSQGGNLRTIPRSSSSQKKNKSSKKQKRNNDDDDEKEEDGEGFLDASSSRKILQLAKEQQDELEQEDETQNKPSFVQSFKNQQIDSEDEDEDEEEYSDLEEEEEEEEVEEIVYDEEDAEVDAKDAELFNKYFQSNGENNDDNQFQPTINLADKILAKIQEKESQQQQQQQTITGDNNHEDAVLLPPKVILAYEKIGQILSTYTHGKLPKLFKILPSLKNWQDVLYVTNPNNWTPHATYEATKLFVSNLSSNEATIFIETILLPRFRDSIENSDDHSLNYHIYRALKKSLYKPGAFFKGFLLPLVDGYCTVREATIAASVLTKVSVPVLHSSVALTQLLTRDFNPATTVFIRVLIEKKYALPYQTLDELVFYFMRFRNATISQDENMDIDQDQKANANANANANASTSTSTNNGPQLPVVWHKAFLSFATRYKNDLTDDQKDFLLETVRQRFHPLIGPEIRRELLS</sequence>
<feature type="region of interest" description="Disordered" evidence="2">
    <location>
        <begin position="415"/>
        <end position="435"/>
    </location>
</feature>
<reference evidence="4 5" key="1">
    <citation type="journal article" date="2009" name="Genome Res.">
        <title>Comparative genomics of the fungal pathogens Candida dubliniensis and Candida albicans.</title>
        <authorList>
            <person name="Jackson A.P."/>
            <person name="Gamble J.A."/>
            <person name="Yeomans T."/>
            <person name="Moran G.P."/>
            <person name="Saunders D."/>
            <person name="Harris D."/>
            <person name="Aslett M."/>
            <person name="Barrell J.F."/>
            <person name="Butler G."/>
            <person name="Citiulo F."/>
            <person name="Coleman D.C."/>
            <person name="de Groot P.W.J."/>
            <person name="Goodwin T.J."/>
            <person name="Quail M.A."/>
            <person name="McQuillan J."/>
            <person name="Munro C.A."/>
            <person name="Pain A."/>
            <person name="Poulter R.T."/>
            <person name="Rajandream M.A."/>
            <person name="Renauld H."/>
            <person name="Spiering M.J."/>
            <person name="Tivey A."/>
            <person name="Gow N.A.R."/>
            <person name="Barrell B."/>
            <person name="Sullivan D.J."/>
            <person name="Berriman M."/>
        </authorList>
    </citation>
    <scope>NUCLEOTIDE SEQUENCE [LARGE SCALE GENOMIC DNA]</scope>
    <source>
        <strain evidence="5">CD36 / ATCC MYA-646 / CBS 7987 / NCPF 3949 / NRRL Y-17841</strain>
    </source>
</reference>
<dbReference type="EMBL" id="FM992694">
    <property type="protein sequence ID" value="CAX40886.1"/>
    <property type="molecule type" value="Genomic_DNA"/>
</dbReference>
<dbReference type="KEGG" id="cdu:CD36_73370"/>
<dbReference type="InterPro" id="IPR007955">
    <property type="entry name" value="Bystin"/>
</dbReference>
<evidence type="ECO:0000313" key="4">
    <source>
        <dbReference type="EMBL" id="CAX40886.1"/>
    </source>
</evidence>
<dbReference type="GO" id="GO:0030515">
    <property type="term" value="F:snoRNA binding"/>
    <property type="evidence" value="ECO:0007669"/>
    <property type="project" value="TreeGrafter"/>
</dbReference>
<feature type="compositionally biased region" description="Basic residues" evidence="2">
    <location>
        <begin position="40"/>
        <end position="49"/>
    </location>
</feature>
<dbReference type="PANTHER" id="PTHR12821">
    <property type="entry name" value="BYSTIN"/>
    <property type="match status" value="1"/>
</dbReference>
<dbReference type="PANTHER" id="PTHR12821:SF0">
    <property type="entry name" value="BYSTIN"/>
    <property type="match status" value="1"/>
</dbReference>
<evidence type="ECO:0000313" key="5">
    <source>
        <dbReference type="Proteomes" id="UP000002605"/>
    </source>
</evidence>
<feature type="compositionally biased region" description="Acidic residues" evidence="2">
    <location>
        <begin position="53"/>
        <end position="64"/>
    </location>
</feature>
<dbReference type="CGD" id="CAL0000164026">
    <property type="gene designation" value="Cd36_73370"/>
</dbReference>
<feature type="compositionally biased region" description="Polar residues" evidence="2">
    <location>
        <begin position="93"/>
        <end position="105"/>
    </location>
</feature>
<protein>
    <submittedName>
        <fullName evidence="4">Nucleolar (U3 and U14) snoRNA-binding protein, putative</fullName>
    </submittedName>
</protein>